<evidence type="ECO:0000313" key="3">
    <source>
        <dbReference type="Proteomes" id="UP000824120"/>
    </source>
</evidence>
<sequence>MTVPDLEVVDTLHEAKHDDEPAKSEKKRKRKGKGKMVVSQTTRERKRIYVTRNESQKLMGDALAANEEPISTPLHIGSSETNFDDIVRAIVKRKKEAEVERVKSKEGHKSVKKALVKKESVSNRATVKSKPVRRPGPPVQKPVKEKVLTREERIAEMEKQRVLNGIVFDPEILTKFGLPKKFLKGEYQLMFEFINKVLVPRTEKRTVASSADFTRTTATSSAINQPQGVLCIMTAPERPQPEMPLIHLEEYSTSKTLIPFDQPVPLLQGPTRLAHKKKHLGGSSSHLKTLSPGPLHKRLVSLKSLNNVNLGLGLVALSQLQTNVKLLVEIIH</sequence>
<gene>
    <name evidence="2" type="ORF">H5410_021165</name>
</gene>
<reference evidence="2 3" key="1">
    <citation type="submission" date="2020-09" db="EMBL/GenBank/DDBJ databases">
        <title>De no assembly of potato wild relative species, Solanum commersonii.</title>
        <authorList>
            <person name="Cho K."/>
        </authorList>
    </citation>
    <scope>NUCLEOTIDE SEQUENCE [LARGE SCALE GENOMIC DNA]</scope>
    <source>
        <strain evidence="2">LZ3.2</strain>
        <tissue evidence="2">Leaf</tissue>
    </source>
</reference>
<organism evidence="2 3">
    <name type="scientific">Solanum commersonii</name>
    <name type="common">Commerson's wild potato</name>
    <name type="synonym">Commerson's nightshade</name>
    <dbReference type="NCBI Taxonomy" id="4109"/>
    <lineage>
        <taxon>Eukaryota</taxon>
        <taxon>Viridiplantae</taxon>
        <taxon>Streptophyta</taxon>
        <taxon>Embryophyta</taxon>
        <taxon>Tracheophyta</taxon>
        <taxon>Spermatophyta</taxon>
        <taxon>Magnoliopsida</taxon>
        <taxon>eudicotyledons</taxon>
        <taxon>Gunneridae</taxon>
        <taxon>Pentapetalae</taxon>
        <taxon>asterids</taxon>
        <taxon>lamiids</taxon>
        <taxon>Solanales</taxon>
        <taxon>Solanaceae</taxon>
        <taxon>Solanoideae</taxon>
        <taxon>Solaneae</taxon>
        <taxon>Solanum</taxon>
    </lineage>
</organism>
<proteinExistence type="predicted"/>
<feature type="compositionally biased region" description="Basic and acidic residues" evidence="1">
    <location>
        <begin position="10"/>
        <end position="24"/>
    </location>
</feature>
<comment type="caution">
    <text evidence="2">The sequence shown here is derived from an EMBL/GenBank/DDBJ whole genome shotgun (WGS) entry which is preliminary data.</text>
</comment>
<feature type="region of interest" description="Disordered" evidence="1">
    <location>
        <begin position="1"/>
        <end position="53"/>
    </location>
</feature>
<feature type="region of interest" description="Disordered" evidence="1">
    <location>
        <begin position="122"/>
        <end position="144"/>
    </location>
</feature>
<keyword evidence="3" id="KW-1185">Reference proteome</keyword>
<dbReference type="Proteomes" id="UP000824120">
    <property type="component" value="Chromosome 4"/>
</dbReference>
<accession>A0A9J5ZED6</accession>
<feature type="compositionally biased region" description="Basic residues" evidence="1">
    <location>
        <begin position="25"/>
        <end position="34"/>
    </location>
</feature>
<dbReference type="EMBL" id="JACXVP010000004">
    <property type="protein sequence ID" value="KAG5609884.1"/>
    <property type="molecule type" value="Genomic_DNA"/>
</dbReference>
<dbReference type="AlphaFoldDB" id="A0A9J5ZED6"/>
<evidence type="ECO:0000313" key="2">
    <source>
        <dbReference type="EMBL" id="KAG5609884.1"/>
    </source>
</evidence>
<evidence type="ECO:0000256" key="1">
    <source>
        <dbReference type="SAM" id="MobiDB-lite"/>
    </source>
</evidence>
<protein>
    <submittedName>
        <fullName evidence="2">Uncharacterized protein</fullName>
    </submittedName>
</protein>
<name>A0A9J5ZED6_SOLCO</name>